<keyword evidence="4" id="KW-1185">Reference proteome</keyword>
<evidence type="ECO:0000256" key="1">
    <source>
        <dbReference type="ARBA" id="ARBA00022723"/>
    </source>
</evidence>
<dbReference type="Pfam" id="PF01903">
    <property type="entry name" value="CbiX"/>
    <property type="match status" value="2"/>
</dbReference>
<dbReference type="InterPro" id="IPR050963">
    <property type="entry name" value="Sirohydro_Cobaltochel/CbiX"/>
</dbReference>
<organism evidence="3 4">
    <name type="scientific">Pseudonocardia ailaonensis</name>
    <dbReference type="NCBI Taxonomy" id="367279"/>
    <lineage>
        <taxon>Bacteria</taxon>
        <taxon>Bacillati</taxon>
        <taxon>Actinomycetota</taxon>
        <taxon>Actinomycetes</taxon>
        <taxon>Pseudonocardiales</taxon>
        <taxon>Pseudonocardiaceae</taxon>
        <taxon>Pseudonocardia</taxon>
    </lineage>
</organism>
<dbReference type="SUPFAM" id="SSF53800">
    <property type="entry name" value="Chelatase"/>
    <property type="match status" value="1"/>
</dbReference>
<dbReference type="RefSeq" id="WP_344416877.1">
    <property type="nucleotide sequence ID" value="NZ_BAAAQK010000007.1"/>
</dbReference>
<evidence type="ECO:0000256" key="2">
    <source>
        <dbReference type="ARBA" id="ARBA00023239"/>
    </source>
</evidence>
<comment type="caution">
    <text evidence="3">The sequence shown here is derived from an EMBL/GenBank/DDBJ whole genome shotgun (WGS) entry which is preliminary data.</text>
</comment>
<evidence type="ECO:0000313" key="4">
    <source>
        <dbReference type="Proteomes" id="UP001500449"/>
    </source>
</evidence>
<protein>
    <submittedName>
        <fullName evidence="3">Sirohydrochlorin chelatase</fullName>
    </submittedName>
</protein>
<dbReference type="PANTHER" id="PTHR33542:SF5">
    <property type="entry name" value="FERROCHELATASE CHE1"/>
    <property type="match status" value="1"/>
</dbReference>
<dbReference type="CDD" id="cd03416">
    <property type="entry name" value="CbiX_SirB_N"/>
    <property type="match status" value="1"/>
</dbReference>
<proteinExistence type="predicted"/>
<accession>A0ABN2N1H2</accession>
<dbReference type="PANTHER" id="PTHR33542">
    <property type="entry name" value="SIROHYDROCHLORIN FERROCHELATASE, CHLOROPLASTIC"/>
    <property type="match status" value="1"/>
</dbReference>
<reference evidence="3 4" key="1">
    <citation type="journal article" date="2019" name="Int. J. Syst. Evol. Microbiol.">
        <title>The Global Catalogue of Microorganisms (GCM) 10K type strain sequencing project: providing services to taxonomists for standard genome sequencing and annotation.</title>
        <authorList>
            <consortium name="The Broad Institute Genomics Platform"/>
            <consortium name="The Broad Institute Genome Sequencing Center for Infectious Disease"/>
            <person name="Wu L."/>
            <person name="Ma J."/>
        </authorList>
    </citation>
    <scope>NUCLEOTIDE SEQUENCE [LARGE SCALE GENOMIC DNA]</scope>
    <source>
        <strain evidence="3 4">JCM 16009</strain>
    </source>
</reference>
<gene>
    <name evidence="3" type="ORF">GCM10009836_30170</name>
</gene>
<sequence length="230" mass="23699">MTAPVLVAVAHGSRDPRSSTTVRALVDLVRERAPGTDVRPAFLDFDHPGLTDVLAGLGDRPAVVVPLLLGSAYHARVDIPAIVAATRPDVPVADVLGPDPALLDVAAERLGELGLTPGDPGLGIVLAATGSTHAAANEVVHRLAARWPGTLAGFATATPGIGHAVARLRAQGAERIAVASWFLAPGRLLDRVHEQAGAPVAEALGAHPAIADLVITRYRRALTSHLLRAA</sequence>
<keyword evidence="1" id="KW-0479">Metal-binding</keyword>
<keyword evidence="2" id="KW-0456">Lyase</keyword>
<dbReference type="InterPro" id="IPR002762">
    <property type="entry name" value="CbiX-like"/>
</dbReference>
<dbReference type="Proteomes" id="UP001500449">
    <property type="component" value="Unassembled WGS sequence"/>
</dbReference>
<evidence type="ECO:0000313" key="3">
    <source>
        <dbReference type="EMBL" id="GAA1848410.1"/>
    </source>
</evidence>
<name>A0ABN2N1H2_9PSEU</name>
<dbReference type="EMBL" id="BAAAQK010000007">
    <property type="protein sequence ID" value="GAA1848410.1"/>
    <property type="molecule type" value="Genomic_DNA"/>
</dbReference>
<dbReference type="Gene3D" id="3.40.50.1400">
    <property type="match status" value="2"/>
</dbReference>